<evidence type="ECO:0000256" key="2">
    <source>
        <dbReference type="ARBA" id="ARBA00022692"/>
    </source>
</evidence>
<keyword evidence="7" id="KW-1185">Reference proteome</keyword>
<dbReference type="GO" id="GO:0016020">
    <property type="term" value="C:membrane"/>
    <property type="evidence" value="ECO:0007669"/>
    <property type="project" value="UniProtKB-SubCell"/>
</dbReference>
<feature type="transmembrane region" description="Helical" evidence="5">
    <location>
        <begin position="72"/>
        <end position="92"/>
    </location>
</feature>
<dbReference type="OrthoDB" id="7272111at2"/>
<dbReference type="InterPro" id="IPR032808">
    <property type="entry name" value="DoxX"/>
</dbReference>
<evidence type="ECO:0000313" key="6">
    <source>
        <dbReference type="EMBL" id="SDN66974.1"/>
    </source>
</evidence>
<evidence type="ECO:0000256" key="5">
    <source>
        <dbReference type="SAM" id="Phobius"/>
    </source>
</evidence>
<comment type="subcellular location">
    <subcellularLocation>
        <location evidence="1">Membrane</location>
        <topology evidence="1">Multi-pass membrane protein</topology>
    </subcellularLocation>
</comment>
<organism evidence="6 7">
    <name type="scientific">Aureimonas jatrophae</name>
    <dbReference type="NCBI Taxonomy" id="1166073"/>
    <lineage>
        <taxon>Bacteria</taxon>
        <taxon>Pseudomonadati</taxon>
        <taxon>Pseudomonadota</taxon>
        <taxon>Alphaproteobacteria</taxon>
        <taxon>Hyphomicrobiales</taxon>
        <taxon>Aurantimonadaceae</taxon>
        <taxon>Aureimonas</taxon>
    </lineage>
</organism>
<evidence type="ECO:0000256" key="1">
    <source>
        <dbReference type="ARBA" id="ARBA00004141"/>
    </source>
</evidence>
<sequence length="155" mass="16691">MSLVIAFAIRLLLVALFLPFSAMDKIVNFRGAVGQAGEIAPSRTLAKALICLGLAVEIVMSLGVLTGVADRMAALILAGYCMVTAVLWKRFWAQGDFAFTGPSKGRDLFWDFLKNFALAGGFLLVTFGTTAASVDRFFADPFGSTHPYSLTEMQP</sequence>
<dbReference type="STRING" id="1166073.SAMN05192530_101671"/>
<protein>
    <submittedName>
        <fullName evidence="6">Putative oxidoreductase</fullName>
    </submittedName>
</protein>
<dbReference type="AlphaFoldDB" id="A0A1H0D9T8"/>
<dbReference type="Pfam" id="PF07681">
    <property type="entry name" value="DoxX"/>
    <property type="match status" value="1"/>
</dbReference>
<keyword evidence="4 5" id="KW-0472">Membrane</keyword>
<evidence type="ECO:0000256" key="3">
    <source>
        <dbReference type="ARBA" id="ARBA00022989"/>
    </source>
</evidence>
<gene>
    <name evidence="6" type="ORF">SAMN05192530_101671</name>
</gene>
<evidence type="ECO:0000313" key="7">
    <source>
        <dbReference type="Proteomes" id="UP000198793"/>
    </source>
</evidence>
<evidence type="ECO:0000256" key="4">
    <source>
        <dbReference type="ARBA" id="ARBA00023136"/>
    </source>
</evidence>
<keyword evidence="3 5" id="KW-1133">Transmembrane helix</keyword>
<feature type="transmembrane region" description="Helical" evidence="5">
    <location>
        <begin position="46"/>
        <end position="65"/>
    </location>
</feature>
<name>A0A1H0D9T8_9HYPH</name>
<accession>A0A1H0D9T8</accession>
<dbReference type="RefSeq" id="WP_090668752.1">
    <property type="nucleotide sequence ID" value="NZ_FNIT01000001.1"/>
</dbReference>
<feature type="transmembrane region" description="Helical" evidence="5">
    <location>
        <begin position="112"/>
        <end position="134"/>
    </location>
</feature>
<dbReference type="Proteomes" id="UP000198793">
    <property type="component" value="Unassembled WGS sequence"/>
</dbReference>
<dbReference type="EMBL" id="FNIT01000001">
    <property type="protein sequence ID" value="SDN66974.1"/>
    <property type="molecule type" value="Genomic_DNA"/>
</dbReference>
<proteinExistence type="predicted"/>
<reference evidence="6 7" key="1">
    <citation type="submission" date="2016-10" db="EMBL/GenBank/DDBJ databases">
        <authorList>
            <person name="de Groot N.N."/>
        </authorList>
    </citation>
    <scope>NUCLEOTIDE SEQUENCE [LARGE SCALE GENOMIC DNA]</scope>
    <source>
        <strain evidence="7">L7-484,KACC 16230,DSM 25025</strain>
    </source>
</reference>
<keyword evidence="2 5" id="KW-0812">Transmembrane</keyword>